<dbReference type="PROSITE" id="PS51257">
    <property type="entry name" value="PROKAR_LIPOPROTEIN"/>
    <property type="match status" value="1"/>
</dbReference>
<feature type="transmembrane region" description="Helical" evidence="1">
    <location>
        <begin position="110"/>
        <end position="130"/>
    </location>
</feature>
<name>A0ABV5BNL9_9LEPT</name>
<evidence type="ECO:0000313" key="3">
    <source>
        <dbReference type="Proteomes" id="UP001580391"/>
    </source>
</evidence>
<protein>
    <recommendedName>
        <fullName evidence="4">Permease</fullName>
    </recommendedName>
</protein>
<evidence type="ECO:0000313" key="2">
    <source>
        <dbReference type="EMBL" id="MFB5736906.1"/>
    </source>
</evidence>
<sequence>MKYKHLVIFLEVVVLVSVSIWVLLFAIGMSCPSCAGTNLAYISEIIIMIGISVYSVCNYLIYNNIALTNKVILRVLLVLFGIFFLLGTISDQYWVFEYFTKNVISDSYRFIFYPCYSWLLILFLIVLLFSDLKLRSLTIGMVIIPKLIIGLIYSIIGGGELYLLLLIVLALIDIVFVILYSRKYNAFQT</sequence>
<feature type="transmembrane region" description="Helical" evidence="1">
    <location>
        <begin position="137"/>
        <end position="156"/>
    </location>
</feature>
<dbReference type="RefSeq" id="WP_375517098.1">
    <property type="nucleotide sequence ID" value="NZ_JBHILJ010000005.1"/>
</dbReference>
<accession>A0ABV5BNL9</accession>
<dbReference type="EMBL" id="JBHILJ010000005">
    <property type="protein sequence ID" value="MFB5736906.1"/>
    <property type="molecule type" value="Genomic_DNA"/>
</dbReference>
<feature type="transmembrane region" description="Helical" evidence="1">
    <location>
        <begin position="162"/>
        <end position="180"/>
    </location>
</feature>
<comment type="caution">
    <text evidence="2">The sequence shown here is derived from an EMBL/GenBank/DDBJ whole genome shotgun (WGS) entry which is preliminary data.</text>
</comment>
<feature type="transmembrane region" description="Helical" evidence="1">
    <location>
        <begin position="39"/>
        <end position="62"/>
    </location>
</feature>
<evidence type="ECO:0000256" key="1">
    <source>
        <dbReference type="SAM" id="Phobius"/>
    </source>
</evidence>
<gene>
    <name evidence="2" type="ORF">ACE5IX_10335</name>
</gene>
<organism evidence="2 3">
    <name type="scientific">Leptospira wolffii</name>
    <dbReference type="NCBI Taxonomy" id="409998"/>
    <lineage>
        <taxon>Bacteria</taxon>
        <taxon>Pseudomonadati</taxon>
        <taxon>Spirochaetota</taxon>
        <taxon>Spirochaetia</taxon>
        <taxon>Leptospirales</taxon>
        <taxon>Leptospiraceae</taxon>
        <taxon>Leptospira</taxon>
    </lineage>
</organism>
<reference evidence="2 3" key="1">
    <citation type="submission" date="2024-09" db="EMBL/GenBank/DDBJ databases">
        <title>Taxonomic and Genotyping Characterization of Leptospira Strains isolated from Multiple Sources in Colombia highlights the importance of intermediate species.</title>
        <authorList>
            <person name="Torres Higuera L."/>
            <person name="Rojas Tapias D."/>
            <person name="Jimenez Velasquez S."/>
            <person name="Renjifo Ibanez C."/>
        </authorList>
    </citation>
    <scope>NUCLEOTIDE SEQUENCE [LARGE SCALE GENOMIC DNA]</scope>
    <source>
        <strain evidence="2 3">Lep080</strain>
    </source>
</reference>
<feature type="transmembrane region" description="Helical" evidence="1">
    <location>
        <begin position="71"/>
        <end position="90"/>
    </location>
</feature>
<feature type="transmembrane region" description="Helical" evidence="1">
    <location>
        <begin position="7"/>
        <end position="27"/>
    </location>
</feature>
<keyword evidence="3" id="KW-1185">Reference proteome</keyword>
<dbReference type="Proteomes" id="UP001580391">
    <property type="component" value="Unassembled WGS sequence"/>
</dbReference>
<proteinExistence type="predicted"/>
<keyword evidence="1" id="KW-0812">Transmembrane</keyword>
<keyword evidence="1" id="KW-0472">Membrane</keyword>
<keyword evidence="1" id="KW-1133">Transmembrane helix</keyword>
<evidence type="ECO:0008006" key="4">
    <source>
        <dbReference type="Google" id="ProtNLM"/>
    </source>
</evidence>